<keyword evidence="8" id="KW-1185">Reference proteome</keyword>
<dbReference type="AlphaFoldDB" id="A0A4T0X3P7"/>
<reference evidence="7 8" key="1">
    <citation type="journal article" date="2019" name="Front. Genet.">
        <title>Whole-Genome Sequencing of the Opportunistic Yeast Pathogen Candida inconspicua Uncovers Its Hybrid Origin.</title>
        <authorList>
            <person name="Mixao V."/>
            <person name="Hansen A.P."/>
            <person name="Saus E."/>
            <person name="Boekhout T."/>
            <person name="Lass-Florl C."/>
            <person name="Gabaldon T."/>
        </authorList>
    </citation>
    <scope>NUCLEOTIDE SEQUENCE [LARGE SCALE GENOMIC DNA]</scope>
    <source>
        <strain evidence="7 8">CBS 180</strain>
    </source>
</reference>
<name>A0A4T0X3P7_9ASCO</name>
<evidence type="ECO:0000256" key="3">
    <source>
        <dbReference type="ARBA" id="ARBA00022989"/>
    </source>
</evidence>
<sequence>MKLISPEERRAHDRMVNIGGLKGLILGTALSLGLFGFAPKYYPRLLKLPWSIKTAIFVVPPAFAASVNGELSSQDFDYEMYSSETSQKRLMEEHQRWEELSTSEKVVETLDRHKFKIVTGLWAASMFGSWHYVNKDPLLTKTQKLVQARMYAQFITVGLLLSTLALSMMEEKVEKGHKKVNFTADDEALEEVLNKK</sequence>
<evidence type="ECO:0000259" key="6">
    <source>
        <dbReference type="PROSITE" id="PS51503"/>
    </source>
</evidence>
<evidence type="ECO:0000313" key="7">
    <source>
        <dbReference type="EMBL" id="TID29246.1"/>
    </source>
</evidence>
<organism evidence="7 8">
    <name type="scientific">Pichia inconspicua</name>
    <dbReference type="NCBI Taxonomy" id="52247"/>
    <lineage>
        <taxon>Eukaryota</taxon>
        <taxon>Fungi</taxon>
        <taxon>Dikarya</taxon>
        <taxon>Ascomycota</taxon>
        <taxon>Saccharomycotina</taxon>
        <taxon>Pichiomycetes</taxon>
        <taxon>Pichiales</taxon>
        <taxon>Pichiaceae</taxon>
        <taxon>Pichia</taxon>
    </lineage>
</organism>
<evidence type="ECO:0000256" key="4">
    <source>
        <dbReference type="ARBA" id="ARBA00023136"/>
    </source>
</evidence>
<gene>
    <name evidence="7" type="ORF">CANINC_002042</name>
</gene>
<dbReference type="Pfam" id="PF04588">
    <property type="entry name" value="HIG_1_N"/>
    <property type="match status" value="1"/>
</dbReference>
<dbReference type="OrthoDB" id="1915122at2759"/>
<proteinExistence type="predicted"/>
<dbReference type="GO" id="GO:0005739">
    <property type="term" value="C:mitochondrion"/>
    <property type="evidence" value="ECO:0007669"/>
    <property type="project" value="UniProtKB-SubCell"/>
</dbReference>
<comment type="caution">
    <text evidence="7">The sequence shown here is derived from an EMBL/GenBank/DDBJ whole genome shotgun (WGS) entry which is preliminary data.</text>
</comment>
<dbReference type="InterPro" id="IPR007667">
    <property type="entry name" value="Hypoxia_induced_domain"/>
</dbReference>
<feature type="transmembrane region" description="Helical" evidence="5">
    <location>
        <begin position="21"/>
        <end position="38"/>
    </location>
</feature>
<dbReference type="STRING" id="52247.A0A4T0X3P7"/>
<accession>A0A4T0X3P7</accession>
<feature type="domain" description="HIG1" evidence="6">
    <location>
        <begin position="87"/>
        <end position="178"/>
    </location>
</feature>
<comment type="subcellular location">
    <subcellularLocation>
        <location evidence="1">Mitochondrion</location>
    </subcellularLocation>
</comment>
<evidence type="ECO:0000256" key="5">
    <source>
        <dbReference type="SAM" id="Phobius"/>
    </source>
</evidence>
<evidence type="ECO:0000313" key="8">
    <source>
        <dbReference type="Proteomes" id="UP000307173"/>
    </source>
</evidence>
<dbReference type="GO" id="GO:0033617">
    <property type="term" value="P:mitochondrial respiratory chain complex IV assembly"/>
    <property type="evidence" value="ECO:0007669"/>
    <property type="project" value="TreeGrafter"/>
</dbReference>
<protein>
    <recommendedName>
        <fullName evidence="6">HIG1 domain-containing protein</fullName>
    </recommendedName>
</protein>
<keyword evidence="3 5" id="KW-1133">Transmembrane helix</keyword>
<keyword evidence="2 5" id="KW-0812">Transmembrane</keyword>
<dbReference type="Proteomes" id="UP000307173">
    <property type="component" value="Unassembled WGS sequence"/>
</dbReference>
<dbReference type="InterPro" id="IPR040153">
    <property type="entry name" value="Rcf2"/>
</dbReference>
<evidence type="ECO:0000256" key="2">
    <source>
        <dbReference type="ARBA" id="ARBA00022692"/>
    </source>
</evidence>
<keyword evidence="4 5" id="KW-0472">Membrane</keyword>
<evidence type="ECO:0000256" key="1">
    <source>
        <dbReference type="ARBA" id="ARBA00004173"/>
    </source>
</evidence>
<dbReference type="PROSITE" id="PS51503">
    <property type="entry name" value="HIG1"/>
    <property type="match status" value="1"/>
</dbReference>
<dbReference type="PANTHER" id="PTHR28018:SF3">
    <property type="entry name" value="RESPIRATORY SUPERCOMPLEX FACTOR 2, MITOCHONDRIAL"/>
    <property type="match status" value="1"/>
</dbReference>
<dbReference type="EMBL" id="SELW01000326">
    <property type="protein sequence ID" value="TID29246.1"/>
    <property type="molecule type" value="Genomic_DNA"/>
</dbReference>
<feature type="transmembrane region" description="Helical" evidence="5">
    <location>
        <begin position="148"/>
        <end position="169"/>
    </location>
</feature>
<dbReference type="PANTHER" id="PTHR28018">
    <property type="entry name" value="RESPIRATORY SUPERCOMPLEX FACTOR 2, MITOCHONDRIAL"/>
    <property type="match status" value="1"/>
</dbReference>